<evidence type="ECO:0000256" key="2">
    <source>
        <dbReference type="ARBA" id="ARBA00010712"/>
    </source>
</evidence>
<evidence type="ECO:0000256" key="5">
    <source>
        <dbReference type="ARBA" id="ARBA00022679"/>
    </source>
</evidence>
<comment type="function">
    <text evidence="8">Catalyzes the acetylation of L-2,4-diaminobutyrate (DABA) to gamma-N-acetyl-alpha,gamma-diaminobutyric acid (ADABA) with acetyl coenzyme A.</text>
</comment>
<reference evidence="10" key="1">
    <citation type="submission" date="2022-07" db="EMBL/GenBank/DDBJ databases">
        <title>Complete genome sequence of Salinispirillum sp. LH10-3-1 capable of multiple carbohydrate inversion isolated from a soda lake.</title>
        <authorList>
            <person name="Liu J."/>
            <person name="Zhai Y."/>
            <person name="Zhang H."/>
            <person name="Yang H."/>
            <person name="Qu J."/>
            <person name="Li J."/>
        </authorList>
    </citation>
    <scope>NUCLEOTIDE SEQUENCE</scope>
    <source>
        <strain evidence="10">LH 10-3-1</strain>
    </source>
</reference>
<evidence type="ECO:0000256" key="3">
    <source>
        <dbReference type="ARBA" id="ARBA00012355"/>
    </source>
</evidence>
<protein>
    <recommendedName>
        <fullName evidence="4 8">L-2,4-diaminobutyric acid acetyltransferase</fullName>
        <shortName evidence="8">DABA acetyltransferase</shortName>
        <ecNumber evidence="3 8">2.3.1.178</ecNumber>
    </recommendedName>
</protein>
<sequence length="166" mass="18641">MSNDIRFTPPQAEDGAKVFDLIANCPPLDTNSRYCNLLQCSHFADTCIAAWQGDEIIGFISGYIPPRQQDTYFLWQIAVAESARGQNLAQRMLDALLKQPACAAVKQVQTTITADNIASQRVFEKLADRHEASIHNEPFFTRDVHFDGHHDTEFLYTIGPVNQARS</sequence>
<dbReference type="EC" id="2.3.1.178" evidence="3 8"/>
<organism evidence="10">
    <name type="scientific">Salinispirillum sp. LH 10-3-1</name>
    <dbReference type="NCBI Taxonomy" id="2952525"/>
    <lineage>
        <taxon>Bacteria</taxon>
        <taxon>Pseudomonadati</taxon>
        <taxon>Pseudomonadota</taxon>
        <taxon>Gammaproteobacteria</taxon>
        <taxon>Oceanospirillales</taxon>
        <taxon>Saccharospirillaceae</taxon>
        <taxon>Salinispirillum</taxon>
    </lineage>
</organism>
<dbReference type="InterPro" id="IPR012772">
    <property type="entry name" value="Ectoine_EctA"/>
</dbReference>
<accession>A0AB38YIW4</accession>
<dbReference type="InterPro" id="IPR000182">
    <property type="entry name" value="GNAT_dom"/>
</dbReference>
<evidence type="ECO:0000256" key="4">
    <source>
        <dbReference type="ARBA" id="ARBA00017935"/>
    </source>
</evidence>
<gene>
    <name evidence="8 10" type="primary">ectA</name>
    <name evidence="10" type="ORF">NFC81_04440</name>
</gene>
<dbReference type="PROSITE" id="PS51186">
    <property type="entry name" value="GNAT"/>
    <property type="match status" value="1"/>
</dbReference>
<evidence type="ECO:0000259" key="9">
    <source>
        <dbReference type="PROSITE" id="PS51186"/>
    </source>
</evidence>
<dbReference type="SUPFAM" id="SSF55729">
    <property type="entry name" value="Acyl-CoA N-acyltransferases (Nat)"/>
    <property type="match status" value="1"/>
</dbReference>
<comment type="catalytic activity">
    <reaction evidence="7 8">
        <text>L-2,4-diaminobutanoate + acetyl-CoA = (2S)-4-acetamido-2-aminobutanoate + CoA + H(+)</text>
        <dbReference type="Rhea" id="RHEA:16901"/>
        <dbReference type="ChEBI" id="CHEBI:15378"/>
        <dbReference type="ChEBI" id="CHEBI:57287"/>
        <dbReference type="ChEBI" id="CHEBI:57288"/>
        <dbReference type="ChEBI" id="CHEBI:58761"/>
        <dbReference type="ChEBI" id="CHEBI:58929"/>
        <dbReference type="EC" id="2.3.1.178"/>
    </reaction>
</comment>
<name>A0AB38YIW4_9GAMM</name>
<dbReference type="RefSeq" id="WP_304996329.1">
    <property type="nucleotide sequence ID" value="NZ_CP101717.1"/>
</dbReference>
<dbReference type="InterPro" id="IPR016181">
    <property type="entry name" value="Acyl_CoA_acyltransferase"/>
</dbReference>
<dbReference type="GO" id="GO:0033816">
    <property type="term" value="F:diaminobutyrate acetyltransferase activity"/>
    <property type="evidence" value="ECO:0007669"/>
    <property type="project" value="UniProtKB-EC"/>
</dbReference>
<evidence type="ECO:0000256" key="1">
    <source>
        <dbReference type="ARBA" id="ARBA00004978"/>
    </source>
</evidence>
<dbReference type="Pfam" id="PF00583">
    <property type="entry name" value="Acetyltransf_1"/>
    <property type="match status" value="1"/>
</dbReference>
<keyword evidence="6 8" id="KW-0012">Acyltransferase</keyword>
<dbReference type="Gene3D" id="3.40.630.30">
    <property type="match status" value="1"/>
</dbReference>
<dbReference type="GO" id="GO:0019491">
    <property type="term" value="P:ectoine biosynthetic process"/>
    <property type="evidence" value="ECO:0007669"/>
    <property type="project" value="InterPro"/>
</dbReference>
<feature type="domain" description="N-acetyltransferase" evidence="9">
    <location>
        <begin position="5"/>
        <end position="159"/>
    </location>
</feature>
<evidence type="ECO:0000256" key="8">
    <source>
        <dbReference type="RuleBase" id="RU365045"/>
    </source>
</evidence>
<dbReference type="EMBL" id="CP101717">
    <property type="protein sequence ID" value="WLD59038.1"/>
    <property type="molecule type" value="Genomic_DNA"/>
</dbReference>
<dbReference type="AlphaFoldDB" id="A0AB38YIW4"/>
<comment type="pathway">
    <text evidence="1 8">Amine and polyamine biosynthesis; ectoine biosynthesis; L-ectoine from L-aspartate 4-semialdehyde: step 2/3.</text>
</comment>
<evidence type="ECO:0000256" key="7">
    <source>
        <dbReference type="ARBA" id="ARBA00048924"/>
    </source>
</evidence>
<dbReference type="CDD" id="cd04301">
    <property type="entry name" value="NAT_SF"/>
    <property type="match status" value="1"/>
</dbReference>
<evidence type="ECO:0000256" key="6">
    <source>
        <dbReference type="ARBA" id="ARBA00023315"/>
    </source>
</evidence>
<dbReference type="NCBIfam" id="TIGR02406">
    <property type="entry name" value="ectoine_EctA"/>
    <property type="match status" value="1"/>
</dbReference>
<keyword evidence="5 8" id="KW-0808">Transferase</keyword>
<evidence type="ECO:0000313" key="10">
    <source>
        <dbReference type="EMBL" id="WLD59038.1"/>
    </source>
</evidence>
<comment type="similarity">
    <text evidence="2 8">Belongs to the acetyltransferase family. EctA subfamily.</text>
</comment>
<proteinExistence type="inferred from homology"/>